<feature type="compositionally biased region" description="Pro residues" evidence="8">
    <location>
        <begin position="236"/>
        <end position="251"/>
    </location>
</feature>
<dbReference type="Gene3D" id="1.20.58.1040">
    <property type="match status" value="1"/>
</dbReference>
<dbReference type="InterPro" id="IPR012946">
    <property type="entry name" value="X8"/>
</dbReference>
<evidence type="ECO:0000256" key="7">
    <source>
        <dbReference type="ARBA" id="ARBA00023180"/>
    </source>
</evidence>
<keyword evidence="6" id="KW-1015">Disulfide bond</keyword>
<evidence type="ECO:0000256" key="3">
    <source>
        <dbReference type="ARBA" id="ARBA00022622"/>
    </source>
</evidence>
<evidence type="ECO:0000256" key="9">
    <source>
        <dbReference type="SAM" id="SignalP"/>
    </source>
</evidence>
<keyword evidence="4 9" id="KW-0732">Signal</keyword>
<evidence type="ECO:0000256" key="8">
    <source>
        <dbReference type="SAM" id="MobiDB-lite"/>
    </source>
</evidence>
<feature type="region of interest" description="Disordered" evidence="8">
    <location>
        <begin position="228"/>
        <end position="291"/>
    </location>
</feature>
<organism evidence="11 12">
    <name type="scientific">Ananas comosus</name>
    <name type="common">Pineapple</name>
    <name type="synonym">Ananas ananas</name>
    <dbReference type="NCBI Taxonomy" id="4615"/>
    <lineage>
        <taxon>Eukaryota</taxon>
        <taxon>Viridiplantae</taxon>
        <taxon>Streptophyta</taxon>
        <taxon>Embryophyta</taxon>
        <taxon>Tracheophyta</taxon>
        <taxon>Spermatophyta</taxon>
        <taxon>Magnoliopsida</taxon>
        <taxon>Liliopsida</taxon>
        <taxon>Poales</taxon>
        <taxon>Bromeliaceae</taxon>
        <taxon>Bromelioideae</taxon>
        <taxon>Ananas</taxon>
    </lineage>
</organism>
<feature type="chain" id="PRO_5027996212" evidence="9">
    <location>
        <begin position="25"/>
        <end position="393"/>
    </location>
</feature>
<dbReference type="SMART" id="SM00768">
    <property type="entry name" value="X8"/>
    <property type="match status" value="1"/>
</dbReference>
<keyword evidence="2" id="KW-1003">Cell membrane</keyword>
<keyword evidence="11" id="KW-1185">Reference proteome</keyword>
<dbReference type="GeneID" id="109713377"/>
<reference evidence="11" key="1">
    <citation type="journal article" date="2015" name="Nat. Genet.">
        <title>The pineapple genome and the evolution of CAM photosynthesis.</title>
        <authorList>
            <person name="Ming R."/>
            <person name="VanBuren R."/>
            <person name="Wai C.M."/>
            <person name="Tang H."/>
            <person name="Schatz M.C."/>
            <person name="Bowers J.E."/>
            <person name="Lyons E."/>
            <person name="Wang M.L."/>
            <person name="Chen J."/>
            <person name="Biggers E."/>
            <person name="Zhang J."/>
            <person name="Huang L."/>
            <person name="Zhang L."/>
            <person name="Miao W."/>
            <person name="Zhang J."/>
            <person name="Ye Z."/>
            <person name="Miao C."/>
            <person name="Lin Z."/>
            <person name="Wang H."/>
            <person name="Zhou H."/>
            <person name="Yim W.C."/>
            <person name="Priest H.D."/>
            <person name="Zheng C."/>
            <person name="Woodhouse M."/>
            <person name="Edger P.P."/>
            <person name="Guyot R."/>
            <person name="Guo H.B."/>
            <person name="Guo H."/>
            <person name="Zheng G."/>
            <person name="Singh R."/>
            <person name="Sharma A."/>
            <person name="Min X."/>
            <person name="Zheng Y."/>
            <person name="Lee H."/>
            <person name="Gurtowski J."/>
            <person name="Sedlazeck F.J."/>
            <person name="Harkess A."/>
            <person name="McKain M.R."/>
            <person name="Liao Z."/>
            <person name="Fang J."/>
            <person name="Liu J."/>
            <person name="Zhang X."/>
            <person name="Zhang Q."/>
            <person name="Hu W."/>
            <person name="Qin Y."/>
            <person name="Wang K."/>
            <person name="Chen L.Y."/>
            <person name="Shirley N."/>
            <person name="Lin Y.R."/>
            <person name="Liu L.Y."/>
            <person name="Hernandez A.G."/>
            <person name="Wright C.L."/>
            <person name="Bulone V."/>
            <person name="Tuskan G.A."/>
            <person name="Heath K."/>
            <person name="Zee F."/>
            <person name="Moore P.H."/>
            <person name="Sunkar R."/>
            <person name="Leebens-Mack J.H."/>
            <person name="Mockler T."/>
            <person name="Bennetzen J.L."/>
            <person name="Freeling M."/>
            <person name="Sankoff D."/>
            <person name="Paterson A.H."/>
            <person name="Zhu X."/>
            <person name="Yang X."/>
            <person name="Smith J.A."/>
            <person name="Cushman J.C."/>
            <person name="Paull R.E."/>
            <person name="Yu Q."/>
        </authorList>
    </citation>
    <scope>NUCLEOTIDE SEQUENCE [LARGE SCALE GENOMIC DNA]</scope>
    <source>
        <strain evidence="11">cv. F153</strain>
    </source>
</reference>
<evidence type="ECO:0000256" key="2">
    <source>
        <dbReference type="ARBA" id="ARBA00022475"/>
    </source>
</evidence>
<feature type="domain" description="X8" evidence="10">
    <location>
        <begin position="305"/>
        <end position="390"/>
    </location>
</feature>
<dbReference type="AlphaFoldDB" id="A0A6P5FAQ4"/>
<protein>
    <submittedName>
        <fullName evidence="12">Glucan endo-1,3-beta-glucosidase 12-like isoform X1</fullName>
    </submittedName>
</protein>
<dbReference type="Gene3D" id="3.20.20.80">
    <property type="entry name" value="Glycosidases"/>
    <property type="match status" value="1"/>
</dbReference>
<name>A0A6P5FAQ4_ANACO</name>
<evidence type="ECO:0000256" key="5">
    <source>
        <dbReference type="ARBA" id="ARBA00023136"/>
    </source>
</evidence>
<dbReference type="RefSeq" id="XP_020093024.1">
    <property type="nucleotide sequence ID" value="XM_020237435.1"/>
</dbReference>
<proteinExistence type="predicted"/>
<keyword evidence="3" id="KW-0336">GPI-anchor</keyword>
<keyword evidence="5" id="KW-0472">Membrane</keyword>
<sequence length="393" mass="43053">MLLMEFSYLYLIFSLAPLVTLTDAGEEITKLVNPHEQSTFHESPPPHAKYPLPITAILNESELFVVSSSVLGAENWLKTHVVPLLHYPAIPAIVVGKGVLCNGNHEHQWGLVLPSLENLYFSLVRWGLVPNIEVHVSVSSDCFRRSVSIRDVLHPLLRFLRDSDLAHLIDPPQSALVRDTARMREAKPKKRVLLSSLSFPSNPINRKSPSPIQFAPVPDSSFSFVPSASPSEIPLGPTPSPFTSPAIPPTSPLISPAIPPALVHNPRRTPHVHRTKPPVKAPTASAFPPSPSLCPHNGEAHTMRLWCVAKPTVPTDKLQEAMDYACGEGGADCEEIRRGGHCYYPDTVAAHASYAFNSYWQMAKYEGGSCSFGDTAIVVTTDPSYGRCRFLIA</sequence>
<evidence type="ECO:0000256" key="1">
    <source>
        <dbReference type="ARBA" id="ARBA00004609"/>
    </source>
</evidence>
<dbReference type="Proteomes" id="UP000515123">
    <property type="component" value="Linkage group 7"/>
</dbReference>
<feature type="signal peptide" evidence="9">
    <location>
        <begin position="1"/>
        <end position="24"/>
    </location>
</feature>
<dbReference type="Pfam" id="PF07983">
    <property type="entry name" value="X8"/>
    <property type="match status" value="1"/>
</dbReference>
<evidence type="ECO:0000256" key="6">
    <source>
        <dbReference type="ARBA" id="ARBA00023157"/>
    </source>
</evidence>
<dbReference type="PANTHER" id="PTHR31044">
    <property type="entry name" value="BETA-1,3 GLUCANASE"/>
    <property type="match status" value="1"/>
</dbReference>
<dbReference type="OrthoDB" id="421038at2759"/>
<evidence type="ECO:0000313" key="11">
    <source>
        <dbReference type="Proteomes" id="UP000515123"/>
    </source>
</evidence>
<accession>A0A6P5FAQ4</accession>
<dbReference type="FunFam" id="1.20.58.1040:FF:000001">
    <property type="entry name" value="Glucan endo-1,3-beta-glucosidase 4"/>
    <property type="match status" value="1"/>
</dbReference>
<comment type="subcellular location">
    <subcellularLocation>
        <location evidence="1">Cell membrane</location>
        <topology evidence="1">Lipid-anchor</topology>
        <topology evidence="1">GPI-anchor</topology>
    </subcellularLocation>
</comment>
<dbReference type="GO" id="GO:0009506">
    <property type="term" value="C:plasmodesma"/>
    <property type="evidence" value="ECO:0007669"/>
    <property type="project" value="UniProtKB-ARBA"/>
</dbReference>
<dbReference type="InterPro" id="IPR044788">
    <property type="entry name" value="X8_dom_prot"/>
</dbReference>
<evidence type="ECO:0000313" key="12">
    <source>
        <dbReference type="RefSeq" id="XP_020093024.1"/>
    </source>
</evidence>
<reference evidence="12" key="2">
    <citation type="submission" date="2025-08" db="UniProtKB">
        <authorList>
            <consortium name="RefSeq"/>
        </authorList>
    </citation>
    <scope>IDENTIFICATION</scope>
    <source>
        <tissue evidence="12">Leaf</tissue>
    </source>
</reference>
<keyword evidence="3" id="KW-0449">Lipoprotein</keyword>
<evidence type="ECO:0000259" key="10">
    <source>
        <dbReference type="SMART" id="SM00768"/>
    </source>
</evidence>
<dbReference type="PANTHER" id="PTHR31044:SF140">
    <property type="entry name" value="EXPRESSED PROTEIN"/>
    <property type="match status" value="1"/>
</dbReference>
<dbReference type="GO" id="GO:0098552">
    <property type="term" value="C:side of membrane"/>
    <property type="evidence" value="ECO:0007669"/>
    <property type="project" value="UniProtKB-KW"/>
</dbReference>
<gene>
    <name evidence="12" type="primary">LOC109713377</name>
</gene>
<keyword evidence="7" id="KW-0325">Glycoprotein</keyword>
<feature type="compositionally biased region" description="Basic residues" evidence="8">
    <location>
        <begin position="265"/>
        <end position="277"/>
    </location>
</feature>
<dbReference type="GO" id="GO:0005886">
    <property type="term" value="C:plasma membrane"/>
    <property type="evidence" value="ECO:0007669"/>
    <property type="project" value="UniProtKB-SubCell"/>
</dbReference>
<evidence type="ECO:0000256" key="4">
    <source>
        <dbReference type="ARBA" id="ARBA00022729"/>
    </source>
</evidence>